<dbReference type="EMBL" id="GG745365">
    <property type="protein sequence ID" value="KNE70272.1"/>
    <property type="molecule type" value="Genomic_DNA"/>
</dbReference>
<dbReference type="VEuPathDB" id="FungiDB:AMAG_20072"/>
<dbReference type="InterPro" id="IPR045871">
    <property type="entry name" value="AHP1-5/YPD1"/>
</dbReference>
<protein>
    <recommendedName>
        <fullName evidence="2">HPt domain-containing protein</fullName>
    </recommendedName>
</protein>
<reference evidence="3 4" key="1">
    <citation type="submission" date="2009-11" db="EMBL/GenBank/DDBJ databases">
        <title>Annotation of Allomyces macrogynus ATCC 38327.</title>
        <authorList>
            <consortium name="The Broad Institute Genome Sequencing Platform"/>
            <person name="Russ C."/>
            <person name="Cuomo C."/>
            <person name="Burger G."/>
            <person name="Gray M.W."/>
            <person name="Holland P.W.H."/>
            <person name="King N."/>
            <person name="Lang F.B.F."/>
            <person name="Roger A.J."/>
            <person name="Ruiz-Trillo I."/>
            <person name="Young S.K."/>
            <person name="Zeng Q."/>
            <person name="Gargeya S."/>
            <person name="Fitzgerald M."/>
            <person name="Haas B."/>
            <person name="Abouelleil A."/>
            <person name="Alvarado L."/>
            <person name="Arachchi H.M."/>
            <person name="Berlin A."/>
            <person name="Chapman S.B."/>
            <person name="Gearin G."/>
            <person name="Goldberg J."/>
            <person name="Griggs A."/>
            <person name="Gujja S."/>
            <person name="Hansen M."/>
            <person name="Heiman D."/>
            <person name="Howarth C."/>
            <person name="Larimer J."/>
            <person name="Lui A."/>
            <person name="MacDonald P.J.P."/>
            <person name="McCowen C."/>
            <person name="Montmayeur A."/>
            <person name="Murphy C."/>
            <person name="Neiman D."/>
            <person name="Pearson M."/>
            <person name="Priest M."/>
            <person name="Roberts A."/>
            <person name="Saif S."/>
            <person name="Shea T."/>
            <person name="Sisk P."/>
            <person name="Stolte C."/>
            <person name="Sykes S."/>
            <person name="Wortman J."/>
            <person name="Nusbaum C."/>
            <person name="Birren B."/>
        </authorList>
    </citation>
    <scope>NUCLEOTIDE SEQUENCE [LARGE SCALE GENOMIC DNA]</scope>
    <source>
        <strain evidence="3 4">ATCC 38327</strain>
    </source>
</reference>
<dbReference type="InterPro" id="IPR008207">
    <property type="entry name" value="Sig_transdc_His_kin_Hpt_dom"/>
</dbReference>
<reference evidence="4" key="2">
    <citation type="submission" date="2009-11" db="EMBL/GenBank/DDBJ databases">
        <title>The Genome Sequence of Allomyces macrogynus strain ATCC 38327.</title>
        <authorList>
            <consortium name="The Broad Institute Genome Sequencing Platform"/>
            <person name="Russ C."/>
            <person name="Cuomo C."/>
            <person name="Shea T."/>
            <person name="Young S.K."/>
            <person name="Zeng Q."/>
            <person name="Koehrsen M."/>
            <person name="Haas B."/>
            <person name="Borodovsky M."/>
            <person name="Guigo R."/>
            <person name="Alvarado L."/>
            <person name="Berlin A."/>
            <person name="Borenstein D."/>
            <person name="Chen Z."/>
            <person name="Engels R."/>
            <person name="Freedman E."/>
            <person name="Gellesch M."/>
            <person name="Goldberg J."/>
            <person name="Griggs A."/>
            <person name="Gujja S."/>
            <person name="Heiman D."/>
            <person name="Hepburn T."/>
            <person name="Howarth C."/>
            <person name="Jen D."/>
            <person name="Larson L."/>
            <person name="Lewis B."/>
            <person name="Mehta T."/>
            <person name="Park D."/>
            <person name="Pearson M."/>
            <person name="Roberts A."/>
            <person name="Saif S."/>
            <person name="Shenoy N."/>
            <person name="Sisk P."/>
            <person name="Stolte C."/>
            <person name="Sykes S."/>
            <person name="Walk T."/>
            <person name="White J."/>
            <person name="Yandava C."/>
            <person name="Burger G."/>
            <person name="Gray M.W."/>
            <person name="Holland P.W.H."/>
            <person name="King N."/>
            <person name="Lang F.B.F."/>
            <person name="Roger A.J."/>
            <person name="Ruiz-Trillo I."/>
            <person name="Lander E."/>
            <person name="Nusbaum C."/>
        </authorList>
    </citation>
    <scope>NUCLEOTIDE SEQUENCE [LARGE SCALE GENOMIC DNA]</scope>
    <source>
        <strain evidence="4">ATCC 38327</strain>
    </source>
</reference>
<dbReference type="SUPFAM" id="SSF47226">
    <property type="entry name" value="Histidine-containing phosphotransfer domain, HPT domain"/>
    <property type="match status" value="1"/>
</dbReference>
<evidence type="ECO:0000313" key="4">
    <source>
        <dbReference type="Proteomes" id="UP000054350"/>
    </source>
</evidence>
<organism evidence="3 4">
    <name type="scientific">Allomyces macrogynus (strain ATCC 38327)</name>
    <name type="common">Allomyces javanicus var. macrogynus</name>
    <dbReference type="NCBI Taxonomy" id="578462"/>
    <lineage>
        <taxon>Eukaryota</taxon>
        <taxon>Fungi</taxon>
        <taxon>Fungi incertae sedis</taxon>
        <taxon>Blastocladiomycota</taxon>
        <taxon>Blastocladiomycetes</taxon>
        <taxon>Blastocladiales</taxon>
        <taxon>Blastocladiaceae</taxon>
        <taxon>Allomyces</taxon>
    </lineage>
</organism>
<dbReference type="InterPro" id="IPR036641">
    <property type="entry name" value="HPT_dom_sf"/>
</dbReference>
<dbReference type="Pfam" id="PF01627">
    <property type="entry name" value="Hpt"/>
    <property type="match status" value="1"/>
</dbReference>
<gene>
    <name evidence="3" type="ORF">AMAG_20072</name>
</gene>
<dbReference type="GO" id="GO:0005634">
    <property type="term" value="C:nucleus"/>
    <property type="evidence" value="ECO:0007669"/>
    <property type="project" value="TreeGrafter"/>
</dbReference>
<accession>A0A0L0T688</accession>
<dbReference type="PANTHER" id="PTHR28242">
    <property type="entry name" value="PHOSPHORELAY INTERMEDIATE PROTEIN YPD1"/>
    <property type="match status" value="1"/>
</dbReference>
<keyword evidence="4" id="KW-1185">Reference proteome</keyword>
<dbReference type="PROSITE" id="PS50894">
    <property type="entry name" value="HPT"/>
    <property type="match status" value="1"/>
</dbReference>
<dbReference type="CDD" id="cd00088">
    <property type="entry name" value="HPT"/>
    <property type="match status" value="1"/>
</dbReference>
<dbReference type="Gene3D" id="1.20.120.160">
    <property type="entry name" value="HPT domain"/>
    <property type="match status" value="1"/>
</dbReference>
<name>A0A0L0T688_ALLM3</name>
<evidence type="ECO:0000313" key="3">
    <source>
        <dbReference type="EMBL" id="KNE70272.1"/>
    </source>
</evidence>
<keyword evidence="1" id="KW-0597">Phosphoprotein</keyword>
<evidence type="ECO:0000256" key="1">
    <source>
        <dbReference type="PROSITE-ProRule" id="PRU00110"/>
    </source>
</evidence>
<dbReference type="Proteomes" id="UP000054350">
    <property type="component" value="Unassembled WGS sequence"/>
</dbReference>
<dbReference type="OrthoDB" id="1673781at2759"/>
<dbReference type="PANTHER" id="PTHR28242:SF52">
    <property type="entry name" value="PHOSPHORELAY INTERMEDIATE PROTEIN YPD1"/>
    <property type="match status" value="1"/>
</dbReference>
<dbReference type="AlphaFoldDB" id="A0A0L0T688"/>
<dbReference type="GO" id="GO:0005737">
    <property type="term" value="C:cytoplasm"/>
    <property type="evidence" value="ECO:0007669"/>
    <property type="project" value="TreeGrafter"/>
</dbReference>
<proteinExistence type="predicted"/>
<feature type="domain" description="HPt" evidence="2">
    <location>
        <begin position="26"/>
        <end position="123"/>
    </location>
</feature>
<evidence type="ECO:0000259" key="2">
    <source>
        <dbReference type="PROSITE" id="PS50894"/>
    </source>
</evidence>
<dbReference type="GO" id="GO:0009927">
    <property type="term" value="F:histidine phosphotransfer kinase activity"/>
    <property type="evidence" value="ECO:0007669"/>
    <property type="project" value="InterPro"/>
</dbReference>
<sequence length="123" mass="13485">MPGEPLPADVVDMATFEELLEMDEDDPGFSQSLVENFFEQTEDVLKEMQRSLALRNLDALSRQGHFLKGSAAAIGIIELRKAFERIQYLGQGKGASDPHVSCESAATCATKPTAKVIGDWIRS</sequence>
<feature type="modified residue" description="Phosphohistidine" evidence="1">
    <location>
        <position position="65"/>
    </location>
</feature>
<dbReference type="GO" id="GO:0000160">
    <property type="term" value="P:phosphorelay signal transduction system"/>
    <property type="evidence" value="ECO:0007669"/>
    <property type="project" value="InterPro"/>
</dbReference>
<dbReference type="GO" id="GO:0043424">
    <property type="term" value="F:protein histidine kinase binding"/>
    <property type="evidence" value="ECO:0007669"/>
    <property type="project" value="InterPro"/>
</dbReference>